<name>A0A226D0W5_FOLCA</name>
<dbReference type="OrthoDB" id="10249567at2759"/>
<dbReference type="CDD" id="cd12820">
    <property type="entry name" value="LbR_YadA-like"/>
    <property type="match status" value="1"/>
</dbReference>
<protein>
    <recommendedName>
        <fullName evidence="2">BTB domain-containing protein</fullName>
    </recommendedName>
</protein>
<feature type="region of interest" description="Disordered" evidence="1">
    <location>
        <begin position="316"/>
        <end position="466"/>
    </location>
</feature>
<dbReference type="AlphaFoldDB" id="A0A226D0W5"/>
<dbReference type="InterPro" id="IPR011333">
    <property type="entry name" value="SKP1/BTB/POZ_sf"/>
</dbReference>
<dbReference type="CDD" id="cd18186">
    <property type="entry name" value="BTB_POZ_ZBTB_KLHL-like"/>
    <property type="match status" value="1"/>
</dbReference>
<feature type="compositionally biased region" description="Polar residues" evidence="1">
    <location>
        <begin position="551"/>
        <end position="561"/>
    </location>
</feature>
<evidence type="ECO:0000259" key="2">
    <source>
        <dbReference type="PROSITE" id="PS50097"/>
    </source>
</evidence>
<feature type="compositionally biased region" description="Low complexity" evidence="1">
    <location>
        <begin position="416"/>
        <end position="437"/>
    </location>
</feature>
<dbReference type="InterPro" id="IPR044714">
    <property type="entry name" value="AtSIBP1-like"/>
</dbReference>
<feature type="region of interest" description="Disordered" evidence="1">
    <location>
        <begin position="509"/>
        <end position="537"/>
    </location>
</feature>
<feature type="domain" description="BTB" evidence="2">
    <location>
        <begin position="145"/>
        <end position="208"/>
    </location>
</feature>
<dbReference type="Gene3D" id="3.30.710.10">
    <property type="entry name" value="Potassium Channel Kv1.1, Chain A"/>
    <property type="match status" value="1"/>
</dbReference>
<organism evidence="3 4">
    <name type="scientific">Folsomia candida</name>
    <name type="common">Springtail</name>
    <dbReference type="NCBI Taxonomy" id="158441"/>
    <lineage>
        <taxon>Eukaryota</taxon>
        <taxon>Metazoa</taxon>
        <taxon>Ecdysozoa</taxon>
        <taxon>Arthropoda</taxon>
        <taxon>Hexapoda</taxon>
        <taxon>Collembola</taxon>
        <taxon>Entomobryomorpha</taxon>
        <taxon>Isotomoidea</taxon>
        <taxon>Isotomidae</taxon>
        <taxon>Proisotominae</taxon>
        <taxon>Folsomia</taxon>
    </lineage>
</organism>
<feature type="compositionally biased region" description="Acidic residues" evidence="1">
    <location>
        <begin position="598"/>
        <end position="611"/>
    </location>
</feature>
<comment type="caution">
    <text evidence="3">The sequence shown here is derived from an EMBL/GenBank/DDBJ whole genome shotgun (WGS) entry which is preliminary data.</text>
</comment>
<feature type="compositionally biased region" description="Acidic residues" evidence="1">
    <location>
        <begin position="725"/>
        <end position="739"/>
    </location>
</feature>
<dbReference type="InterPro" id="IPR000210">
    <property type="entry name" value="BTB/POZ_dom"/>
</dbReference>
<feature type="compositionally biased region" description="Basic and acidic residues" evidence="1">
    <location>
        <begin position="577"/>
        <end position="590"/>
    </location>
</feature>
<accession>A0A226D0W5</accession>
<dbReference type="SMART" id="SM00225">
    <property type="entry name" value="BTB"/>
    <property type="match status" value="1"/>
</dbReference>
<dbReference type="Pfam" id="PF00651">
    <property type="entry name" value="BTB"/>
    <property type="match status" value="1"/>
</dbReference>
<sequence>MSHSIVAKSHVETEEHEFLWTIDNFDFLSANPELLDAHVLPVTIVSSKDKISTWKVFLSQEEEKTSLFFQLLDQCIAENLSLEEICHQRGDNMLKLVITMKIFGQQSLTVTKNDPPPRALEMEQAQSMLNHKEVMLAMLETGVGSDVTFETRDGQRIEAHTCILTMQSAVFAAMFAATCEMKEKTDGVVKLVDMGGEGLKILLKFLYSEIQKNCCNCGTLLRLGVVLKPDRRVIQFLRTILITSETVDAMTFYVANLIKMMMISRSVNYVFDSDSFRSDRELDVRHNVPIPCSGYNSDTSFHPTGYLDMSELLQTSPTATGETSSAATATGETSSAATATGETSSAATATGETSSAATATGETSSAATATGETSSAATATGDTSSAATATGETSAAAPPPPMPPPPPVWDRPTRDTAAVVQTSTTTTAAVTSETCAADPRQPRPKSPLPSIPRVIDDGRVPDPSTTRVIDDGAIPGPSRVIVERIIVDENDDSTSEAEQFIVCERGALKRKSDPQVEKKKEQKYDADDENSDPITETSYLADEVADIAVTSSSGITSTTAVSDAPVPGTSASCPALPEDKKTEEKSKEDQSPDPGTLTEDDLDDAVYDEPGEGANAGAEGGDPGEGANAGAEGDELMPDAGAEGGDPGEGANYLVPRLAPDATVNGRVARNTPEEGGSDRAESDEPDEGAHGQVGRDVPDEGASDQDKDDSPGADSVSRASDSSEYIDVETIDTSEPIDIESIGTSEPIEIVSTEPSDGEDENADGLGLGN</sequence>
<evidence type="ECO:0000256" key="1">
    <source>
        <dbReference type="SAM" id="MobiDB-lite"/>
    </source>
</evidence>
<dbReference type="PANTHER" id="PTHR46672">
    <property type="entry name" value="OS08G0495500 PROTEIN-RELATED"/>
    <property type="match status" value="1"/>
</dbReference>
<evidence type="ECO:0000313" key="4">
    <source>
        <dbReference type="Proteomes" id="UP000198287"/>
    </source>
</evidence>
<proteinExistence type="predicted"/>
<gene>
    <name evidence="3" type="ORF">Fcan01_26467</name>
</gene>
<keyword evidence="4" id="KW-1185">Reference proteome</keyword>
<feature type="compositionally biased region" description="Low complexity" evidence="1">
    <location>
        <begin position="316"/>
        <end position="396"/>
    </location>
</feature>
<dbReference type="PROSITE" id="PS50097">
    <property type="entry name" value="BTB"/>
    <property type="match status" value="1"/>
</dbReference>
<dbReference type="SUPFAM" id="SSF54695">
    <property type="entry name" value="POZ domain"/>
    <property type="match status" value="1"/>
</dbReference>
<dbReference type="EMBL" id="LNIX01000043">
    <property type="protein sequence ID" value="OXA38859.1"/>
    <property type="molecule type" value="Genomic_DNA"/>
</dbReference>
<feature type="region of interest" description="Disordered" evidence="1">
    <location>
        <begin position="551"/>
        <end position="771"/>
    </location>
</feature>
<reference evidence="3 4" key="1">
    <citation type="submission" date="2015-12" db="EMBL/GenBank/DDBJ databases">
        <title>The genome of Folsomia candida.</title>
        <authorList>
            <person name="Faddeeva A."/>
            <person name="Derks M.F."/>
            <person name="Anvar Y."/>
            <person name="Smit S."/>
            <person name="Van Straalen N."/>
            <person name="Roelofs D."/>
        </authorList>
    </citation>
    <scope>NUCLEOTIDE SEQUENCE [LARGE SCALE GENOMIC DNA]</scope>
    <source>
        <strain evidence="3 4">VU population</strain>
        <tissue evidence="3">Whole body</tissue>
    </source>
</reference>
<evidence type="ECO:0000313" key="3">
    <source>
        <dbReference type="EMBL" id="OXA38859.1"/>
    </source>
</evidence>
<dbReference type="PANTHER" id="PTHR46672:SF8">
    <property type="entry name" value="BTB DOMAIN-CONTAINING PROTEIN"/>
    <property type="match status" value="1"/>
</dbReference>
<feature type="compositionally biased region" description="Pro residues" evidence="1">
    <location>
        <begin position="397"/>
        <end position="409"/>
    </location>
</feature>
<feature type="compositionally biased region" description="Basic and acidic residues" evidence="1">
    <location>
        <begin position="509"/>
        <end position="525"/>
    </location>
</feature>
<dbReference type="Proteomes" id="UP000198287">
    <property type="component" value="Unassembled WGS sequence"/>
</dbReference>